<comment type="caution">
    <text evidence="4">The sequence shown here is derived from an EMBL/GenBank/DDBJ whole genome shotgun (WGS) entry which is preliminary data.</text>
</comment>
<evidence type="ECO:0000259" key="3">
    <source>
        <dbReference type="PROSITE" id="PS51186"/>
    </source>
</evidence>
<organism evidence="4 5">
    <name type="scientific">Sphingomonas gilva</name>
    <dbReference type="NCBI Taxonomy" id="2305907"/>
    <lineage>
        <taxon>Bacteria</taxon>
        <taxon>Pseudomonadati</taxon>
        <taxon>Pseudomonadota</taxon>
        <taxon>Alphaproteobacteria</taxon>
        <taxon>Sphingomonadales</taxon>
        <taxon>Sphingomonadaceae</taxon>
        <taxon>Sphingomonas</taxon>
    </lineage>
</organism>
<gene>
    <name evidence="4" type="ORF">D1610_13590</name>
</gene>
<proteinExistence type="predicted"/>
<dbReference type="Gene3D" id="3.40.630.30">
    <property type="match status" value="1"/>
</dbReference>
<dbReference type="PANTHER" id="PTHR31438">
    <property type="entry name" value="LYSINE N-ACYLTRANSFERASE C17G9.06C-RELATED"/>
    <property type="match status" value="1"/>
</dbReference>
<evidence type="ECO:0000313" key="5">
    <source>
        <dbReference type="Proteomes" id="UP000266693"/>
    </source>
</evidence>
<dbReference type="GO" id="GO:0019290">
    <property type="term" value="P:siderophore biosynthetic process"/>
    <property type="evidence" value="ECO:0007669"/>
    <property type="project" value="InterPro"/>
</dbReference>
<dbReference type="SMART" id="SM01006">
    <property type="entry name" value="AlcB"/>
    <property type="match status" value="1"/>
</dbReference>
<evidence type="ECO:0000256" key="2">
    <source>
        <dbReference type="ARBA" id="ARBA00023251"/>
    </source>
</evidence>
<dbReference type="Pfam" id="PF13523">
    <property type="entry name" value="Acetyltransf_8"/>
    <property type="match status" value="1"/>
</dbReference>
<dbReference type="AlphaFoldDB" id="A0A396RKI2"/>
<dbReference type="GO" id="GO:0046677">
    <property type="term" value="P:response to antibiotic"/>
    <property type="evidence" value="ECO:0007669"/>
    <property type="project" value="UniProtKB-KW"/>
</dbReference>
<keyword evidence="2" id="KW-0046">Antibiotic resistance</keyword>
<evidence type="ECO:0000313" key="4">
    <source>
        <dbReference type="EMBL" id="RHW16758.1"/>
    </source>
</evidence>
<name>A0A396RKI2_9SPHN</name>
<dbReference type="SUPFAM" id="SSF55729">
    <property type="entry name" value="Acyl-CoA N-acyltransferases (Nat)"/>
    <property type="match status" value="1"/>
</dbReference>
<evidence type="ECO:0000256" key="1">
    <source>
        <dbReference type="ARBA" id="ARBA00004924"/>
    </source>
</evidence>
<keyword evidence="5" id="KW-1185">Reference proteome</keyword>
<dbReference type="InterPro" id="IPR000182">
    <property type="entry name" value="GNAT_dom"/>
</dbReference>
<accession>A0A396RKI2</accession>
<dbReference type="PANTHER" id="PTHR31438:SF1">
    <property type="entry name" value="LYSINE N-ACYLTRANSFERASE C17G9.06C-RELATED"/>
    <property type="match status" value="1"/>
</dbReference>
<comment type="pathway">
    <text evidence="1">Siderophore biosynthesis.</text>
</comment>
<dbReference type="GO" id="GO:0016410">
    <property type="term" value="F:N-acyltransferase activity"/>
    <property type="evidence" value="ECO:0007669"/>
    <property type="project" value="TreeGrafter"/>
</dbReference>
<dbReference type="RefSeq" id="WP_118864732.1">
    <property type="nucleotide sequence ID" value="NZ_QWLV01000007.1"/>
</dbReference>
<dbReference type="PROSITE" id="PS51186">
    <property type="entry name" value="GNAT"/>
    <property type="match status" value="1"/>
</dbReference>
<dbReference type="Proteomes" id="UP000266693">
    <property type="component" value="Unassembled WGS sequence"/>
</dbReference>
<protein>
    <submittedName>
        <fullName evidence="4">GNAT family N-acetyltransferase</fullName>
    </submittedName>
</protein>
<reference evidence="4 5" key="1">
    <citation type="submission" date="2018-08" db="EMBL/GenBank/DDBJ databases">
        <title>The multiple taxonomic identification of Sphingomonas gilva.</title>
        <authorList>
            <person name="Zhu D."/>
            <person name="Zheng S."/>
        </authorList>
    </citation>
    <scope>NUCLEOTIDE SEQUENCE [LARGE SCALE GENOMIC DNA]</scope>
    <source>
        <strain evidence="4 5">ZDH117</strain>
    </source>
</reference>
<dbReference type="EMBL" id="QWLV01000007">
    <property type="protein sequence ID" value="RHW16758.1"/>
    <property type="molecule type" value="Genomic_DNA"/>
</dbReference>
<sequence length="158" mass="17599">MYDFRPVTIADLSLLNDWIARPHVARWWGEEMFDEAYLADAQSDLWIVSLEGRPFAFAQDYAVHGFGPHHFDYLALGARGIDQFIAEADLLEQGHGSAFVRAQVERLFAGGAPVVGTDPHPDNARAIRAYQKAGFVRAGDPRETAWGLAQLMECRPSP</sequence>
<dbReference type="InterPro" id="IPR019432">
    <property type="entry name" value="Acyltransferase_MbtK/IucB-like"/>
</dbReference>
<keyword evidence="4" id="KW-0808">Transferase</keyword>
<dbReference type="InterPro" id="IPR016181">
    <property type="entry name" value="Acyl_CoA_acyltransferase"/>
</dbReference>
<feature type="domain" description="N-acetyltransferase" evidence="3">
    <location>
        <begin position="2"/>
        <end position="157"/>
    </location>
</feature>
<dbReference type="OrthoDB" id="9814648at2"/>